<evidence type="ECO:0000256" key="1">
    <source>
        <dbReference type="ARBA" id="ARBA00001926"/>
    </source>
</evidence>
<keyword evidence="3" id="KW-0813">Transport</keyword>
<keyword evidence="6" id="KW-0574">Periplasm</keyword>
<keyword evidence="9" id="KW-0732">Signal</keyword>
<feature type="signal peptide" evidence="9">
    <location>
        <begin position="1"/>
        <end position="21"/>
    </location>
</feature>
<evidence type="ECO:0000259" key="10">
    <source>
        <dbReference type="Pfam" id="PF14537"/>
    </source>
</evidence>
<name>A0ABX8XA91_SHEPU</name>
<evidence type="ECO:0000256" key="4">
    <source>
        <dbReference type="ARBA" id="ARBA00022617"/>
    </source>
</evidence>
<evidence type="ECO:0000256" key="3">
    <source>
        <dbReference type="ARBA" id="ARBA00022448"/>
    </source>
</evidence>
<evidence type="ECO:0000256" key="6">
    <source>
        <dbReference type="ARBA" id="ARBA00022764"/>
    </source>
</evidence>
<dbReference type="EMBL" id="CP080635">
    <property type="protein sequence ID" value="QYX72383.1"/>
    <property type="molecule type" value="Genomic_DNA"/>
</dbReference>
<dbReference type="SUPFAM" id="SSF48695">
    <property type="entry name" value="Multiheme cytochromes"/>
    <property type="match status" value="1"/>
</dbReference>
<dbReference type="InterPro" id="IPR012286">
    <property type="entry name" value="Tetrahaem_cytochrome"/>
</dbReference>
<dbReference type="Pfam" id="PF14537">
    <property type="entry name" value="Cytochrom_c3_2"/>
    <property type="match status" value="1"/>
</dbReference>
<reference evidence="11 12" key="1">
    <citation type="submission" date="2021-08" db="EMBL/GenBank/DDBJ databases">
        <title>Shewanella putrefaciens YZ-J, complete genome.</title>
        <authorList>
            <person name="Yi Z."/>
        </authorList>
    </citation>
    <scope>NUCLEOTIDE SEQUENCE [LARGE SCALE GENOMIC DNA]</scope>
    <source>
        <strain evidence="11 12">YZ-J</strain>
    </source>
</reference>
<evidence type="ECO:0000256" key="5">
    <source>
        <dbReference type="ARBA" id="ARBA00022723"/>
    </source>
</evidence>
<sequence length="116" mass="12903">MKNVTIIFALVLGIFAGSAIAKEKESVLLDQTHIAKGVKCASCHGAEERQAVSMLKCVQCHNTKKLAEKTADVKPTNPHKNRHFDTETDCSKCHHIHKKSENYCVSCHQPFNFVTP</sequence>
<dbReference type="Gene3D" id="1.10.1130.10">
    <property type="entry name" value="Flavocytochrome C3, Chain A"/>
    <property type="match status" value="1"/>
</dbReference>
<accession>A0ABX8XA91</accession>
<comment type="cofactor">
    <cofactor evidence="1">
        <name>heme c</name>
        <dbReference type="ChEBI" id="CHEBI:61717"/>
    </cofactor>
</comment>
<comment type="subcellular location">
    <subcellularLocation>
        <location evidence="2">Periplasm</location>
    </subcellularLocation>
</comment>
<organism evidence="11 12">
    <name type="scientific">Shewanella putrefaciens</name>
    <name type="common">Pseudomonas putrefaciens</name>
    <dbReference type="NCBI Taxonomy" id="24"/>
    <lineage>
        <taxon>Bacteria</taxon>
        <taxon>Pseudomonadati</taxon>
        <taxon>Pseudomonadota</taxon>
        <taxon>Gammaproteobacteria</taxon>
        <taxon>Alteromonadales</taxon>
        <taxon>Shewanellaceae</taxon>
        <taxon>Shewanella</taxon>
    </lineage>
</organism>
<dbReference type="Proteomes" id="UP000827084">
    <property type="component" value="Chromosome"/>
</dbReference>
<protein>
    <submittedName>
        <fullName evidence="11">Cytochrome c3 family protein</fullName>
    </submittedName>
</protein>
<evidence type="ECO:0000313" key="12">
    <source>
        <dbReference type="Proteomes" id="UP000827084"/>
    </source>
</evidence>
<evidence type="ECO:0000256" key="7">
    <source>
        <dbReference type="ARBA" id="ARBA00022982"/>
    </source>
</evidence>
<dbReference type="GeneID" id="67444964"/>
<evidence type="ECO:0000313" key="11">
    <source>
        <dbReference type="EMBL" id="QYX72383.1"/>
    </source>
</evidence>
<evidence type="ECO:0000256" key="8">
    <source>
        <dbReference type="ARBA" id="ARBA00023004"/>
    </source>
</evidence>
<proteinExistence type="predicted"/>
<keyword evidence="5" id="KW-0479">Metal-binding</keyword>
<gene>
    <name evidence="11" type="ORF">K3G22_16855</name>
</gene>
<feature type="chain" id="PRO_5046170280" evidence="9">
    <location>
        <begin position="22"/>
        <end position="116"/>
    </location>
</feature>
<dbReference type="InterPro" id="IPR036280">
    <property type="entry name" value="Multihaem_cyt_sf"/>
</dbReference>
<feature type="domain" description="Tetrahaem cytochrome" evidence="10">
    <location>
        <begin position="33"/>
        <end position="109"/>
    </location>
</feature>
<keyword evidence="4" id="KW-0349">Heme</keyword>
<evidence type="ECO:0000256" key="9">
    <source>
        <dbReference type="SAM" id="SignalP"/>
    </source>
</evidence>
<keyword evidence="7" id="KW-0249">Electron transport</keyword>
<evidence type="ECO:0000256" key="2">
    <source>
        <dbReference type="ARBA" id="ARBA00004418"/>
    </source>
</evidence>
<dbReference type="RefSeq" id="WP_011920028.1">
    <property type="nucleotide sequence ID" value="NZ_BMPK01000001.1"/>
</dbReference>
<keyword evidence="12" id="KW-1185">Reference proteome</keyword>
<keyword evidence="8" id="KW-0408">Iron</keyword>